<proteinExistence type="predicted"/>
<accession>A0A412AWC9</accession>
<organism evidence="1 2">
    <name type="scientific">[Clostridium] leptum</name>
    <dbReference type="NCBI Taxonomy" id="1535"/>
    <lineage>
        <taxon>Bacteria</taxon>
        <taxon>Bacillati</taxon>
        <taxon>Bacillota</taxon>
        <taxon>Clostridia</taxon>
        <taxon>Eubacteriales</taxon>
        <taxon>Oscillospiraceae</taxon>
        <taxon>Oscillospiraceae incertae sedis</taxon>
    </lineage>
</organism>
<sequence>MEEKKTATYEITPDTDGNRYRFYCDVSGALVCITAPYRADTPEAELMLAWEKEGRTHFNQCRKCGKFTIDAVYNPVVFECTDCAPFECETRYCKSCGAKINVDAGERFCPVCKKKLYYEGG</sequence>
<dbReference type="EMBL" id="QRTC01000033">
    <property type="protein sequence ID" value="RGQ39468.1"/>
    <property type="molecule type" value="Genomic_DNA"/>
</dbReference>
<dbReference type="AlphaFoldDB" id="A0A412AWC9"/>
<name>A0A412AWC9_9FIRM</name>
<reference evidence="1 2" key="1">
    <citation type="submission" date="2018-08" db="EMBL/GenBank/DDBJ databases">
        <title>A genome reference for cultivated species of the human gut microbiota.</title>
        <authorList>
            <person name="Zou Y."/>
            <person name="Xue W."/>
            <person name="Luo G."/>
        </authorList>
    </citation>
    <scope>NUCLEOTIDE SEQUENCE [LARGE SCALE GENOMIC DNA]</scope>
    <source>
        <strain evidence="1 2">AF28-26</strain>
    </source>
</reference>
<evidence type="ECO:0000313" key="1">
    <source>
        <dbReference type="EMBL" id="RGQ39468.1"/>
    </source>
</evidence>
<evidence type="ECO:0008006" key="3">
    <source>
        <dbReference type="Google" id="ProtNLM"/>
    </source>
</evidence>
<gene>
    <name evidence="1" type="ORF">DWY99_08895</name>
</gene>
<evidence type="ECO:0000313" key="2">
    <source>
        <dbReference type="Proteomes" id="UP000284751"/>
    </source>
</evidence>
<protein>
    <recommendedName>
        <fullName evidence="3">Zinc ribbon domain-containing protein</fullName>
    </recommendedName>
</protein>
<dbReference type="Proteomes" id="UP000284751">
    <property type="component" value="Unassembled WGS sequence"/>
</dbReference>
<comment type="caution">
    <text evidence="1">The sequence shown here is derived from an EMBL/GenBank/DDBJ whole genome shotgun (WGS) entry which is preliminary data.</text>
</comment>